<evidence type="ECO:0000256" key="3">
    <source>
        <dbReference type="ARBA" id="ARBA00022679"/>
    </source>
</evidence>
<evidence type="ECO:0000313" key="5">
    <source>
        <dbReference type="EMBL" id="KAF5833876.1"/>
    </source>
</evidence>
<feature type="compositionally biased region" description="Low complexity" evidence="4">
    <location>
        <begin position="267"/>
        <end position="278"/>
    </location>
</feature>
<keyword evidence="6" id="KW-1185">Reference proteome</keyword>
<comment type="caution">
    <text evidence="5">The sequence shown here is derived from an EMBL/GenBank/DDBJ whole genome shotgun (WGS) entry which is preliminary data.</text>
</comment>
<accession>A0ABQ7GGZ9</accession>
<dbReference type="EMBL" id="MU069786">
    <property type="protein sequence ID" value="KAF5833876.1"/>
    <property type="molecule type" value="Genomic_DNA"/>
</dbReference>
<comment type="similarity">
    <text evidence="1">Belongs to the methyltransferase superfamily. METL family.</text>
</comment>
<dbReference type="SUPFAM" id="SSF53335">
    <property type="entry name" value="S-adenosyl-L-methionine-dependent methyltransferases"/>
    <property type="match status" value="1"/>
</dbReference>
<evidence type="ECO:0000256" key="2">
    <source>
        <dbReference type="ARBA" id="ARBA00022603"/>
    </source>
</evidence>
<dbReference type="CDD" id="cd02440">
    <property type="entry name" value="AdoMet_MTases"/>
    <property type="match status" value="1"/>
</dbReference>
<dbReference type="Proteomes" id="UP000815325">
    <property type="component" value="Unassembled WGS sequence"/>
</dbReference>
<keyword evidence="2" id="KW-0489">Methyltransferase</keyword>
<dbReference type="Pfam" id="PF13489">
    <property type="entry name" value="Methyltransf_23"/>
    <property type="match status" value="1"/>
</dbReference>
<dbReference type="Gene3D" id="3.40.50.150">
    <property type="entry name" value="Vaccinia Virus protein VP39"/>
    <property type="match status" value="1"/>
</dbReference>
<evidence type="ECO:0000313" key="6">
    <source>
        <dbReference type="Proteomes" id="UP000815325"/>
    </source>
</evidence>
<feature type="region of interest" description="Disordered" evidence="4">
    <location>
        <begin position="263"/>
        <end position="293"/>
    </location>
</feature>
<name>A0ABQ7GGZ9_DUNSA</name>
<evidence type="ECO:0008006" key="7">
    <source>
        <dbReference type="Google" id="ProtNLM"/>
    </source>
</evidence>
<dbReference type="PANTHER" id="PTHR22809">
    <property type="entry name" value="METHYLTRANSFERASE-RELATED"/>
    <property type="match status" value="1"/>
</dbReference>
<evidence type="ECO:0000256" key="4">
    <source>
        <dbReference type="SAM" id="MobiDB-lite"/>
    </source>
</evidence>
<gene>
    <name evidence="5" type="ORF">DUNSADRAFT_9671</name>
</gene>
<reference evidence="5" key="1">
    <citation type="submission" date="2017-08" db="EMBL/GenBank/DDBJ databases">
        <authorList>
            <person name="Polle J.E."/>
            <person name="Barry K."/>
            <person name="Cushman J."/>
            <person name="Schmutz J."/>
            <person name="Tran D."/>
            <person name="Hathwaick L.T."/>
            <person name="Yim W.C."/>
            <person name="Jenkins J."/>
            <person name="Mckie-Krisberg Z.M."/>
            <person name="Prochnik S."/>
            <person name="Lindquist E."/>
            <person name="Dockter R.B."/>
            <person name="Adam C."/>
            <person name="Molina H."/>
            <person name="Bunkerborg J."/>
            <person name="Jin E."/>
            <person name="Buchheim M."/>
            <person name="Magnuson J."/>
        </authorList>
    </citation>
    <scope>NUCLEOTIDE SEQUENCE</scope>
    <source>
        <strain evidence="5">CCAP 19/18</strain>
    </source>
</reference>
<organism evidence="5 6">
    <name type="scientific">Dunaliella salina</name>
    <name type="common">Green alga</name>
    <name type="synonym">Protococcus salinus</name>
    <dbReference type="NCBI Taxonomy" id="3046"/>
    <lineage>
        <taxon>Eukaryota</taxon>
        <taxon>Viridiplantae</taxon>
        <taxon>Chlorophyta</taxon>
        <taxon>core chlorophytes</taxon>
        <taxon>Chlorophyceae</taxon>
        <taxon>CS clade</taxon>
        <taxon>Chlamydomonadales</taxon>
        <taxon>Dunaliellaceae</taxon>
        <taxon>Dunaliella</taxon>
    </lineage>
</organism>
<proteinExistence type="inferred from homology"/>
<sequence length="792" mass="84498">MNYLYADPSEDVPAHLVKSYEARAAGYWNLFYQGHKDKFYKDRHYLDREFKALAQGPATVLEVGCGAGNTLYPLLEVNPELRVYACDFAPAAVQLVKEHPAYATGHASAFVADLTRDDLCASVPAASVDYVTMVFVLSAVSPEHMPSAVANIARTIRARGQLFFRDYAEGDLTQERRQASGSKRLGDRFYLRGDGTRCYYFQEQELVALFAKAGLACLDIRTYDHEIENRKRDLIMSRRWVQAVFQLQGPAADVEMSDAANALMSTQQQQEQQQQQQQHPTQGRSWDHSVSPESCIGNGKEVLPLALGKGWLSGAAGRLASCTPTLPGIPSGRALLPDTLDSADECAETLSPDAGLRVHSRPEEAGSASGGCNRGAGPRTLASDMEKALEAEFFATVQRDTQDVVSQELATVGLAGITLAGPESSVPSSSPLIPAQQAPSVSLQPLQHIPPLEAKFPKAWPKQQPPSQQPSIAISDVVTIAPRLSLSRHWPQLSSGHSYCRGTDAPPLLKQAAENEVLLANLIVRSHLLQAILANAQVLQMAAGPGAVSAAAAVRVGAKRVLVTHPERAFLACLASSLHENRSKLIIERLRVAQLALGGDAGLMRNAMEQAFPPQSSSYVDEQGQPQPQPQAGKVVLCADLSTAVAAEVACMQAQRGKNSGHAAFISGSDSDVGVAELSSQALLAVLRGAWQLANSGAEPGERGKLRRTVYPRNLTHTLRAAGVKDSSCSSLQSSHSMGGVLLLLVCKGQESGVASAAGACGWRVDADATAALLQCVQGDAKISGSALLLRS</sequence>
<evidence type="ECO:0000256" key="1">
    <source>
        <dbReference type="ARBA" id="ARBA00009725"/>
    </source>
</evidence>
<feature type="region of interest" description="Disordered" evidence="4">
    <location>
        <begin position="360"/>
        <end position="379"/>
    </location>
</feature>
<dbReference type="PANTHER" id="PTHR22809:SF5">
    <property type="entry name" value="TRNA N(3)-METHYLCYTIDINE METHYLTRANSFERASE METTL6"/>
    <property type="match status" value="1"/>
</dbReference>
<dbReference type="InterPro" id="IPR029063">
    <property type="entry name" value="SAM-dependent_MTases_sf"/>
</dbReference>
<protein>
    <recommendedName>
        <fullName evidence="7">Methyltransferase type 12 domain-containing protein</fullName>
    </recommendedName>
</protein>
<keyword evidence="3" id="KW-0808">Transferase</keyword>
<dbReference type="InterPro" id="IPR026113">
    <property type="entry name" value="METTL2/6/8-like"/>
</dbReference>